<feature type="region of interest" description="Disordered" evidence="2">
    <location>
        <begin position="76"/>
        <end position="113"/>
    </location>
</feature>
<feature type="region of interest" description="Disordered" evidence="2">
    <location>
        <begin position="287"/>
        <end position="307"/>
    </location>
</feature>
<evidence type="ECO:0000313" key="3">
    <source>
        <dbReference type="EMBL" id="KIY64830.1"/>
    </source>
</evidence>
<keyword evidence="4" id="KW-1185">Reference proteome</keyword>
<feature type="region of interest" description="Disordered" evidence="2">
    <location>
        <begin position="149"/>
        <end position="218"/>
    </location>
</feature>
<dbReference type="PANTHER" id="PTHR31809">
    <property type="entry name" value="BUD13 HOMOLOG"/>
    <property type="match status" value="1"/>
</dbReference>
<dbReference type="PANTHER" id="PTHR31809:SF0">
    <property type="entry name" value="BUD13 HOMOLOG"/>
    <property type="match status" value="1"/>
</dbReference>
<proteinExistence type="inferred from homology"/>
<sequence length="307" mass="34639">MSDLKSYLAEKYMSGPKADAILAKTAPKKKKKRKVQEAGGSSSGFIKDDDTAWTAPKEEDEEMDVSEAIVASDRTFKKRKREGEAASGWSIVKEPTPPPEDEKPQLVETDTPFTGGLVSAKQLKKALPQVQSTTRATDEDFTAEEIAAAQETVYRDATGRKIDTKAAKAEAAKKKREREEKEAQKKDWGRGVVQRDEQKQRQKELEKQRMAKGFRNANDADLNEDLKAKELWNDPAAAFLTKKSKSKGPRLPEYSGPTPPPNRFNIKPGYRWDGVDRSNGFEAKYFQQQNVRKRTTHEGHMWSTEDM</sequence>
<dbReference type="OrthoDB" id="6022at2759"/>
<feature type="region of interest" description="Disordered" evidence="2">
    <location>
        <begin position="239"/>
        <end position="271"/>
    </location>
</feature>
<evidence type="ECO:0000256" key="2">
    <source>
        <dbReference type="SAM" id="MobiDB-lite"/>
    </source>
</evidence>
<feature type="region of interest" description="Disordered" evidence="2">
    <location>
        <begin position="18"/>
        <end position="64"/>
    </location>
</feature>
<comment type="similarity">
    <text evidence="1">Belongs to the CWC26 family.</text>
</comment>
<evidence type="ECO:0000313" key="4">
    <source>
        <dbReference type="Proteomes" id="UP000054007"/>
    </source>
</evidence>
<dbReference type="EMBL" id="KN880616">
    <property type="protein sequence ID" value="KIY64830.1"/>
    <property type="molecule type" value="Genomic_DNA"/>
</dbReference>
<evidence type="ECO:0008006" key="5">
    <source>
        <dbReference type="Google" id="ProtNLM"/>
    </source>
</evidence>
<gene>
    <name evidence="3" type="ORF">CYLTODRAFT_357845</name>
</gene>
<evidence type="ECO:0000256" key="1">
    <source>
        <dbReference type="ARBA" id="ARBA00011069"/>
    </source>
</evidence>
<dbReference type="GO" id="GO:0070274">
    <property type="term" value="C:RES complex"/>
    <property type="evidence" value="ECO:0007669"/>
    <property type="project" value="TreeGrafter"/>
</dbReference>
<dbReference type="Proteomes" id="UP000054007">
    <property type="component" value="Unassembled WGS sequence"/>
</dbReference>
<accession>A0A0D7B3Q5</accession>
<dbReference type="InterPro" id="IPR051112">
    <property type="entry name" value="CWC26_splicing_factor"/>
</dbReference>
<dbReference type="GO" id="GO:0000398">
    <property type="term" value="P:mRNA splicing, via spliceosome"/>
    <property type="evidence" value="ECO:0007669"/>
    <property type="project" value="TreeGrafter"/>
</dbReference>
<dbReference type="GO" id="GO:0005684">
    <property type="term" value="C:U2-type spliceosomal complex"/>
    <property type="evidence" value="ECO:0007669"/>
    <property type="project" value="TreeGrafter"/>
</dbReference>
<dbReference type="AlphaFoldDB" id="A0A0D7B3Q5"/>
<dbReference type="STRING" id="1314674.A0A0D7B3Q5"/>
<organism evidence="3 4">
    <name type="scientific">Cylindrobasidium torrendii FP15055 ss-10</name>
    <dbReference type="NCBI Taxonomy" id="1314674"/>
    <lineage>
        <taxon>Eukaryota</taxon>
        <taxon>Fungi</taxon>
        <taxon>Dikarya</taxon>
        <taxon>Basidiomycota</taxon>
        <taxon>Agaricomycotina</taxon>
        <taxon>Agaricomycetes</taxon>
        <taxon>Agaricomycetidae</taxon>
        <taxon>Agaricales</taxon>
        <taxon>Marasmiineae</taxon>
        <taxon>Physalacriaceae</taxon>
        <taxon>Cylindrobasidium</taxon>
    </lineage>
</organism>
<dbReference type="InterPro" id="IPR018609">
    <property type="entry name" value="Bud13"/>
</dbReference>
<dbReference type="GO" id="GO:0003723">
    <property type="term" value="F:RNA binding"/>
    <property type="evidence" value="ECO:0007669"/>
    <property type="project" value="TreeGrafter"/>
</dbReference>
<protein>
    <recommendedName>
        <fullName evidence="5">Pre-mRNA-splicing factor CWC26</fullName>
    </recommendedName>
</protein>
<feature type="compositionally biased region" description="Basic and acidic residues" evidence="2">
    <location>
        <begin position="153"/>
        <end position="209"/>
    </location>
</feature>
<dbReference type="Pfam" id="PF09736">
    <property type="entry name" value="Bud13"/>
    <property type="match status" value="1"/>
</dbReference>
<reference evidence="3 4" key="1">
    <citation type="journal article" date="2015" name="Fungal Genet. Biol.">
        <title>Evolution of novel wood decay mechanisms in Agaricales revealed by the genome sequences of Fistulina hepatica and Cylindrobasidium torrendii.</title>
        <authorList>
            <person name="Floudas D."/>
            <person name="Held B.W."/>
            <person name="Riley R."/>
            <person name="Nagy L.G."/>
            <person name="Koehler G."/>
            <person name="Ransdell A.S."/>
            <person name="Younus H."/>
            <person name="Chow J."/>
            <person name="Chiniquy J."/>
            <person name="Lipzen A."/>
            <person name="Tritt A."/>
            <person name="Sun H."/>
            <person name="Haridas S."/>
            <person name="LaButti K."/>
            <person name="Ohm R.A."/>
            <person name="Kues U."/>
            <person name="Blanchette R.A."/>
            <person name="Grigoriev I.V."/>
            <person name="Minto R.E."/>
            <person name="Hibbett D.S."/>
        </authorList>
    </citation>
    <scope>NUCLEOTIDE SEQUENCE [LARGE SCALE GENOMIC DNA]</scope>
    <source>
        <strain evidence="3 4">FP15055 ss-10</strain>
    </source>
</reference>
<name>A0A0D7B3Q5_9AGAR</name>